<dbReference type="AlphaFoldDB" id="A0A7K1Y9S1"/>
<sequence length="253" mass="27699">MRKYSSYIIAAVAILLITGFLSWKADGKAHAAKADGEVKTVSRESRFEQYVSGIYQAANLQGTDLDINVFKKALVGFYNMKQEGILSKDLITIVDLSRSSKQKRLWVIDVANRKLLFNSLVAHGQGSGDDVATNFSNNAESHQSSLGFYVTEGTYFGKHGLSLKLNGMDAGYNNNALSRAIVMHAADYVSQNFINQHGRLGRSFGCPALPPELSKPIIDQVKGHSCLFINGTDGAYKSNFLNQQNVFDSFNAG</sequence>
<dbReference type="InterPro" id="IPR032676">
    <property type="entry name" value="YkuD_2"/>
</dbReference>
<dbReference type="RefSeq" id="WP_160844056.1">
    <property type="nucleotide sequence ID" value="NZ_WVHT01000003.1"/>
</dbReference>
<name>A0A7K1Y9S1_9SPHI</name>
<dbReference type="Proteomes" id="UP000466586">
    <property type="component" value="Unassembled WGS sequence"/>
</dbReference>
<dbReference type="Pfam" id="PF13645">
    <property type="entry name" value="YkuD_2"/>
    <property type="match status" value="1"/>
</dbReference>
<dbReference type="PANTHER" id="PTHR38477:SF1">
    <property type="entry name" value="MUREIN L,D-TRANSPEPTIDASE CATALYTIC DOMAIN FAMILY PROTEIN"/>
    <property type="match status" value="1"/>
</dbReference>
<accession>A0A7K1Y9S1</accession>
<comment type="caution">
    <text evidence="1">The sequence shown here is derived from an EMBL/GenBank/DDBJ whole genome shotgun (WGS) entry which is preliminary data.</text>
</comment>
<dbReference type="EMBL" id="WVHT01000003">
    <property type="protein sequence ID" value="MXV50869.1"/>
    <property type="molecule type" value="Genomic_DNA"/>
</dbReference>
<protein>
    <recommendedName>
        <fullName evidence="3">Murein L,D-transpeptidase catalytic domain family protein</fullName>
    </recommendedName>
</protein>
<gene>
    <name evidence="1" type="ORF">GS399_07770</name>
</gene>
<proteinExistence type="predicted"/>
<reference evidence="1 2" key="1">
    <citation type="submission" date="2019-11" db="EMBL/GenBank/DDBJ databases">
        <title>Pedobacter sp. HMF7647 Genome sequencing and assembly.</title>
        <authorList>
            <person name="Kang H."/>
            <person name="Kim H."/>
            <person name="Joh K."/>
        </authorList>
    </citation>
    <scope>NUCLEOTIDE SEQUENCE [LARGE SCALE GENOMIC DNA]</scope>
    <source>
        <strain evidence="1 2">HMF7647</strain>
    </source>
</reference>
<keyword evidence="2" id="KW-1185">Reference proteome</keyword>
<dbReference type="PANTHER" id="PTHR38477">
    <property type="entry name" value="HYPOTHETICAL EXPORTED PROTEIN"/>
    <property type="match status" value="1"/>
</dbReference>
<evidence type="ECO:0008006" key="3">
    <source>
        <dbReference type="Google" id="ProtNLM"/>
    </source>
</evidence>
<evidence type="ECO:0000313" key="2">
    <source>
        <dbReference type="Proteomes" id="UP000466586"/>
    </source>
</evidence>
<evidence type="ECO:0000313" key="1">
    <source>
        <dbReference type="EMBL" id="MXV50869.1"/>
    </source>
</evidence>
<organism evidence="1 2">
    <name type="scientific">Hufsiella arboris</name>
    <dbReference type="NCBI Taxonomy" id="2695275"/>
    <lineage>
        <taxon>Bacteria</taxon>
        <taxon>Pseudomonadati</taxon>
        <taxon>Bacteroidota</taxon>
        <taxon>Sphingobacteriia</taxon>
        <taxon>Sphingobacteriales</taxon>
        <taxon>Sphingobacteriaceae</taxon>
        <taxon>Hufsiella</taxon>
    </lineage>
</organism>